<protein>
    <submittedName>
        <fullName evidence="2">GNAT family N-acetyltransferase</fullName>
    </submittedName>
</protein>
<dbReference type="InterPro" id="IPR016181">
    <property type="entry name" value="Acyl_CoA_acyltransferase"/>
</dbReference>
<reference evidence="2" key="1">
    <citation type="journal article" date="2021" name="PeerJ">
        <title>Extensive microbial diversity within the chicken gut microbiome revealed by metagenomics and culture.</title>
        <authorList>
            <person name="Gilroy R."/>
            <person name="Ravi A."/>
            <person name="Getino M."/>
            <person name="Pursley I."/>
            <person name="Horton D.L."/>
            <person name="Alikhan N.F."/>
            <person name="Baker D."/>
            <person name="Gharbi K."/>
            <person name="Hall N."/>
            <person name="Watson M."/>
            <person name="Adriaenssens E.M."/>
            <person name="Foster-Nyarko E."/>
            <person name="Jarju S."/>
            <person name="Secka A."/>
            <person name="Antonio M."/>
            <person name="Oren A."/>
            <person name="Chaudhuri R.R."/>
            <person name="La Ragione R."/>
            <person name="Hildebrand F."/>
            <person name="Pallen M.J."/>
        </authorList>
    </citation>
    <scope>NUCLEOTIDE SEQUENCE</scope>
    <source>
        <strain evidence="2">USAMLcec12-2067</strain>
    </source>
</reference>
<dbReference type="Pfam" id="PF13508">
    <property type="entry name" value="Acetyltransf_7"/>
    <property type="match status" value="1"/>
</dbReference>
<dbReference type="InterPro" id="IPR000182">
    <property type="entry name" value="GNAT_dom"/>
</dbReference>
<evidence type="ECO:0000313" key="2">
    <source>
        <dbReference type="EMBL" id="HJH44060.1"/>
    </source>
</evidence>
<dbReference type="CDD" id="cd04301">
    <property type="entry name" value="NAT_SF"/>
    <property type="match status" value="1"/>
</dbReference>
<reference evidence="2" key="2">
    <citation type="submission" date="2021-09" db="EMBL/GenBank/DDBJ databases">
        <authorList>
            <person name="Gilroy R."/>
        </authorList>
    </citation>
    <scope>NUCLEOTIDE SEQUENCE</scope>
    <source>
        <strain evidence="2">USAMLcec12-2067</strain>
    </source>
</reference>
<sequence length="142" mass="15056">MTHDAAALLVRPASERDAATIARLAEEAGMGVLTPRGTSYVAVSEGRVVGFIRIVEAGGDRYVNPIVVAASAQRQGVGRALMEEARTRYGALLFVARGSAVPFYTALGCERVGRERISPALGEDCDTCPDLATCSPVPMIYR</sequence>
<comment type="caution">
    <text evidence="2">The sequence shown here is derived from an EMBL/GenBank/DDBJ whole genome shotgun (WGS) entry which is preliminary data.</text>
</comment>
<dbReference type="PROSITE" id="PS51186">
    <property type="entry name" value="GNAT"/>
    <property type="match status" value="1"/>
</dbReference>
<gene>
    <name evidence="2" type="ORF">K8V16_09755</name>
</gene>
<evidence type="ECO:0000259" key="1">
    <source>
        <dbReference type="PROSITE" id="PS51186"/>
    </source>
</evidence>
<dbReference type="Proteomes" id="UP000789325">
    <property type="component" value="Unassembled WGS sequence"/>
</dbReference>
<evidence type="ECO:0000313" key="3">
    <source>
        <dbReference type="Proteomes" id="UP000789325"/>
    </source>
</evidence>
<feature type="domain" description="N-acetyltransferase" evidence="1">
    <location>
        <begin position="1"/>
        <end position="142"/>
    </location>
</feature>
<proteinExistence type="predicted"/>
<dbReference type="SUPFAM" id="SSF55729">
    <property type="entry name" value="Acyl-CoA N-acyltransferases (Nat)"/>
    <property type="match status" value="1"/>
</dbReference>
<dbReference type="AlphaFoldDB" id="A0A9D2VLA3"/>
<dbReference type="Gene3D" id="3.40.630.30">
    <property type="match status" value="1"/>
</dbReference>
<organism evidence="2 3">
    <name type="scientific">Rubneribacter badeniensis</name>
    <dbReference type="NCBI Taxonomy" id="2070688"/>
    <lineage>
        <taxon>Bacteria</taxon>
        <taxon>Bacillati</taxon>
        <taxon>Actinomycetota</taxon>
        <taxon>Coriobacteriia</taxon>
        <taxon>Eggerthellales</taxon>
        <taxon>Eggerthellaceae</taxon>
        <taxon>Rubneribacter</taxon>
    </lineage>
</organism>
<dbReference type="EMBL" id="DYZL01000200">
    <property type="protein sequence ID" value="HJH44060.1"/>
    <property type="molecule type" value="Genomic_DNA"/>
</dbReference>
<dbReference type="GO" id="GO:0016747">
    <property type="term" value="F:acyltransferase activity, transferring groups other than amino-acyl groups"/>
    <property type="evidence" value="ECO:0007669"/>
    <property type="project" value="InterPro"/>
</dbReference>
<name>A0A9D2VLA3_9ACTN</name>
<accession>A0A9D2VLA3</accession>